<dbReference type="GO" id="GO:0005886">
    <property type="term" value="C:plasma membrane"/>
    <property type="evidence" value="ECO:0007669"/>
    <property type="project" value="TreeGrafter"/>
</dbReference>
<evidence type="ECO:0000256" key="2">
    <source>
        <dbReference type="ARBA" id="ARBA00012438"/>
    </source>
</evidence>
<dbReference type="Gene3D" id="1.10.287.130">
    <property type="match status" value="1"/>
</dbReference>
<comment type="catalytic activity">
    <reaction evidence="1">
        <text>ATP + protein L-histidine = ADP + protein N-phospho-L-histidine.</text>
        <dbReference type="EC" id="2.7.13.3"/>
    </reaction>
</comment>
<dbReference type="eggNOG" id="COG0642">
    <property type="taxonomic scope" value="Bacteria"/>
</dbReference>
<dbReference type="AlphaFoldDB" id="Q117H0"/>
<reference evidence="5" key="1">
    <citation type="submission" date="2006-06" db="EMBL/GenBank/DDBJ databases">
        <title>Complete sequence of Trichodesmium erythraeum IMS101.</title>
        <authorList>
            <consortium name="US DOE Joint Genome Institute"/>
            <person name="Copeland A."/>
            <person name="Lucas S."/>
            <person name="Lapidus A."/>
            <person name="Barry K."/>
            <person name="Detter J.C."/>
            <person name="Glavina del Rio T."/>
            <person name="Hammon N."/>
            <person name="Israni S."/>
            <person name="Dalin E."/>
            <person name="Tice H."/>
            <person name="Pitluck S."/>
            <person name="Kiss H."/>
            <person name="Munk A.C."/>
            <person name="Brettin T."/>
            <person name="Bruce D."/>
            <person name="Han C."/>
            <person name="Tapia R."/>
            <person name="Gilna P."/>
            <person name="Schmutz J."/>
            <person name="Larimer F."/>
            <person name="Land M."/>
            <person name="Hauser L."/>
            <person name="Kyrpides N."/>
            <person name="Kim E."/>
            <person name="Richardson P."/>
        </authorList>
    </citation>
    <scope>NUCLEOTIDE SEQUENCE [LARGE SCALE GENOMIC DNA]</scope>
    <source>
        <strain evidence="5">IMS101</strain>
    </source>
</reference>
<dbReference type="PROSITE" id="PS50109">
    <property type="entry name" value="HIS_KIN"/>
    <property type="match status" value="1"/>
</dbReference>
<dbReference type="RefSeq" id="WP_011610742.1">
    <property type="nucleotide sequence ID" value="NC_008312.1"/>
</dbReference>
<dbReference type="Gene3D" id="3.30.565.10">
    <property type="entry name" value="Histidine kinase-like ATPase, C-terminal domain"/>
    <property type="match status" value="1"/>
</dbReference>
<dbReference type="STRING" id="203124.Tery_0972"/>
<evidence type="ECO:0000256" key="3">
    <source>
        <dbReference type="ARBA" id="ARBA00022777"/>
    </source>
</evidence>
<feature type="domain" description="Histidine kinase" evidence="4">
    <location>
        <begin position="343"/>
        <end position="571"/>
    </location>
</feature>
<dbReference type="InterPro" id="IPR005467">
    <property type="entry name" value="His_kinase_dom"/>
</dbReference>
<dbReference type="SMART" id="SM00388">
    <property type="entry name" value="HisKA"/>
    <property type="match status" value="1"/>
</dbReference>
<name>Q117H0_TRIEI</name>
<proteinExistence type="predicted"/>
<dbReference type="InterPro" id="IPR036097">
    <property type="entry name" value="HisK_dim/P_sf"/>
</dbReference>
<dbReference type="KEGG" id="ter:Tery_0972"/>
<protein>
    <recommendedName>
        <fullName evidence="2">histidine kinase</fullName>
        <ecNumber evidence="2">2.7.13.3</ecNumber>
    </recommendedName>
</protein>
<dbReference type="PANTHER" id="PTHR45569:SF1">
    <property type="entry name" value="SENSOR PROTEIN KDPD"/>
    <property type="match status" value="1"/>
</dbReference>
<dbReference type="SUPFAM" id="SSF55874">
    <property type="entry name" value="ATPase domain of HSP90 chaperone/DNA topoisomerase II/histidine kinase"/>
    <property type="match status" value="1"/>
</dbReference>
<dbReference type="InterPro" id="IPR052023">
    <property type="entry name" value="Histidine_kinase_KdpD"/>
</dbReference>
<dbReference type="HOGENOM" id="CLU_040649_0_0_3"/>
<dbReference type="InterPro" id="IPR003661">
    <property type="entry name" value="HisK_dim/P_dom"/>
</dbReference>
<dbReference type="InterPro" id="IPR036890">
    <property type="entry name" value="HATPase_C_sf"/>
</dbReference>
<dbReference type="EC" id="2.7.13.3" evidence="2"/>
<dbReference type="OrthoDB" id="537027at2"/>
<sequence>MDNYILPTLSDIFASEKSNIDVYATKMELSKENYPPSITEKNKDLYLKAQKEWYSAVATINQLLEKLVRTSDSQDLKNQEITKTYKQKEIKKTTPVLENWESQTRSKFPTSNSLLSHLKSYHGLVLSGMTPVLTNPALTSSFYTSVFTSKISESLEWLSMFRWQSLPLLPPADHINSLPAAIPILPLSTKDPITNEQFCLVLTAEFSLIMVLGKNQDNTPAFLFSFEPEIVKKAWLVLQQRRVLPKYFDFNNLDKYQSFIHQYSQKLAILDDIFEQFLPVAPDYKIVMEFSRLLLSNLPITDTKNETLEVNIYNKNGEKQEATTSLKSTIENLKSPDVELLQAIAHEVKTPLATIQTLTRLLLKRLNLNQELMRKHLQMIDTECTSQIERFNLIFRAAELENQQPLKEQHPYLQLTSIPLAQVFKNSIPRWQQKATQRNHTLKVILPPKMPSIISDPTMLDQVLGNLIENFSRNLAPGSLIKVEVMLAGSQLKLQLKSDSDIGEKSSSPFTNYTKTPLKSIGPLLMFQPETGSLSLNLKVTKNLFQAIGGKLVVRQRPTKGEVMTIFLPVQ</sequence>
<dbReference type="GO" id="GO:0000155">
    <property type="term" value="F:phosphorelay sensor kinase activity"/>
    <property type="evidence" value="ECO:0007669"/>
    <property type="project" value="InterPro"/>
</dbReference>
<dbReference type="SUPFAM" id="SSF47384">
    <property type="entry name" value="Homodimeric domain of signal transducing histidine kinase"/>
    <property type="match status" value="1"/>
</dbReference>
<dbReference type="EMBL" id="CP000393">
    <property type="protein sequence ID" value="ABG50354.1"/>
    <property type="molecule type" value="Genomic_DNA"/>
</dbReference>
<dbReference type="PANTHER" id="PTHR45569">
    <property type="entry name" value="SENSOR PROTEIN KDPD"/>
    <property type="match status" value="1"/>
</dbReference>
<keyword evidence="3 5" id="KW-0418">Kinase</keyword>
<dbReference type="Pfam" id="PF00512">
    <property type="entry name" value="HisKA"/>
    <property type="match status" value="1"/>
</dbReference>
<organism evidence="5">
    <name type="scientific">Trichodesmium erythraeum (strain IMS101)</name>
    <dbReference type="NCBI Taxonomy" id="203124"/>
    <lineage>
        <taxon>Bacteria</taxon>
        <taxon>Bacillati</taxon>
        <taxon>Cyanobacteriota</taxon>
        <taxon>Cyanophyceae</taxon>
        <taxon>Oscillatoriophycideae</taxon>
        <taxon>Oscillatoriales</taxon>
        <taxon>Microcoleaceae</taxon>
        <taxon>Trichodesmium</taxon>
    </lineage>
</organism>
<evidence type="ECO:0000256" key="1">
    <source>
        <dbReference type="ARBA" id="ARBA00000085"/>
    </source>
</evidence>
<evidence type="ECO:0000313" key="5">
    <source>
        <dbReference type="EMBL" id="ABG50354.1"/>
    </source>
</evidence>
<evidence type="ECO:0000259" key="4">
    <source>
        <dbReference type="PROSITE" id="PS50109"/>
    </source>
</evidence>
<accession>Q117H0</accession>
<keyword evidence="5" id="KW-0808">Transferase</keyword>
<gene>
    <name evidence="5" type="ordered locus">Tery_0972</name>
</gene>